<evidence type="ECO:0000313" key="2">
    <source>
        <dbReference type="EMBL" id="PND48184.1"/>
    </source>
</evidence>
<dbReference type="Proteomes" id="UP000235963">
    <property type="component" value="Unassembled WGS sequence"/>
</dbReference>
<evidence type="ECO:0008006" key="4">
    <source>
        <dbReference type="Google" id="ProtNLM"/>
    </source>
</evidence>
<dbReference type="OrthoDB" id="2223431at2"/>
<comment type="caution">
    <text evidence="2">The sequence shown here is derived from an EMBL/GenBank/DDBJ whole genome shotgun (WGS) entry which is preliminary data.</text>
</comment>
<dbReference type="AlphaFoldDB" id="A0A2N8LDF1"/>
<organism evidence="2 3">
    <name type="scientific">Streptococcus penaeicida</name>
    <dbReference type="NCBI Taxonomy" id="1765960"/>
    <lineage>
        <taxon>Bacteria</taxon>
        <taxon>Bacillati</taxon>
        <taxon>Bacillota</taxon>
        <taxon>Bacilli</taxon>
        <taxon>Lactobacillales</taxon>
        <taxon>Streptococcaceae</taxon>
        <taxon>Streptococcus</taxon>
    </lineage>
</organism>
<evidence type="ECO:0000256" key="1">
    <source>
        <dbReference type="SAM" id="Phobius"/>
    </source>
</evidence>
<name>A0A2N8LDF1_9STRE</name>
<feature type="transmembrane region" description="Helical" evidence="1">
    <location>
        <begin position="6"/>
        <end position="25"/>
    </location>
</feature>
<sequence>MSLFLQVEMFILALIILYAIIRMVNKHSFSVRRATPWLFVGFSLVFISVFPQVVSIVAHRAGFALTMNFLLFMAVLFLFVLEIFDTQSSTRKEEQIKKLIQEVSLLKKEIEDKDFK</sequence>
<evidence type="ECO:0000313" key="3">
    <source>
        <dbReference type="Proteomes" id="UP000235963"/>
    </source>
</evidence>
<proteinExistence type="predicted"/>
<keyword evidence="3" id="KW-1185">Reference proteome</keyword>
<feature type="transmembrane region" description="Helical" evidence="1">
    <location>
        <begin position="63"/>
        <end position="84"/>
    </location>
</feature>
<reference evidence="2 3" key="1">
    <citation type="submission" date="2015-12" db="EMBL/GenBank/DDBJ databases">
        <title>Streptococcus penaeicida sp. nov.</title>
        <authorList>
            <person name="Gomez-Gil B."/>
            <person name="Morales-Covarrubias M."/>
        </authorList>
    </citation>
    <scope>NUCLEOTIDE SEQUENCE [LARGE SCALE GENOMIC DNA]</scope>
    <source>
        <strain evidence="2 3">CAIM 1838</strain>
    </source>
</reference>
<dbReference type="Pfam" id="PF10066">
    <property type="entry name" value="DUF2304"/>
    <property type="match status" value="1"/>
</dbReference>
<gene>
    <name evidence="2" type="ORF">AT575_02455</name>
</gene>
<keyword evidence="1" id="KW-1133">Transmembrane helix</keyword>
<dbReference type="InterPro" id="IPR019277">
    <property type="entry name" value="DUF2304"/>
</dbReference>
<feature type="transmembrane region" description="Helical" evidence="1">
    <location>
        <begin position="37"/>
        <end position="57"/>
    </location>
</feature>
<keyword evidence="1" id="KW-0812">Transmembrane</keyword>
<keyword evidence="1" id="KW-0472">Membrane</keyword>
<dbReference type="EMBL" id="LOCM01000011">
    <property type="protein sequence ID" value="PND48184.1"/>
    <property type="molecule type" value="Genomic_DNA"/>
</dbReference>
<accession>A0A2N8LDF1</accession>
<protein>
    <recommendedName>
        <fullName evidence="4">Glycosyl transferase</fullName>
    </recommendedName>
</protein>
<dbReference type="RefSeq" id="WP_102777010.1">
    <property type="nucleotide sequence ID" value="NZ_CBCSGP010000008.1"/>
</dbReference>